<dbReference type="Gene3D" id="3.40.50.1010">
    <property type="entry name" value="5'-nuclease"/>
    <property type="match status" value="1"/>
</dbReference>
<dbReference type="EMBL" id="JBHUOX010000004">
    <property type="protein sequence ID" value="MFD3000112.1"/>
    <property type="molecule type" value="Genomic_DNA"/>
</dbReference>
<accession>A0ABW6BT30</accession>
<comment type="caution">
    <text evidence="1">The sequence shown here is derived from an EMBL/GenBank/DDBJ whole genome shotgun (WGS) entry which is preliminary data.</text>
</comment>
<sequence>MSRLVMIDSQLFIWGIKGQASLGQEDKIQTSKRFIDWLSIHDCKILLPAPLMAELLSGVPPDEQRAVKDFFDKRFRVAPFDTLAAEVCAELLYDSYNDEDLKAFRKEHKVLKSSIKYDCMLVAIAITNRVEVIYSVDKDLKRYANDRIHVMEPPHMPTQSEIGQQLSIFPALGPDVEETGFDKSPLLNNQIFEVQSKEYSQEK</sequence>
<name>A0ABW6BT30_9BACT</name>
<gene>
    <name evidence="1" type="ORF">ACFS7Z_07055</name>
</gene>
<keyword evidence="2" id="KW-1185">Reference proteome</keyword>
<evidence type="ECO:0000313" key="2">
    <source>
        <dbReference type="Proteomes" id="UP001597641"/>
    </source>
</evidence>
<evidence type="ECO:0008006" key="3">
    <source>
        <dbReference type="Google" id="ProtNLM"/>
    </source>
</evidence>
<dbReference type="SUPFAM" id="SSF88723">
    <property type="entry name" value="PIN domain-like"/>
    <property type="match status" value="1"/>
</dbReference>
<protein>
    <recommendedName>
        <fullName evidence="3">PIN domain-containing protein</fullName>
    </recommendedName>
</protein>
<dbReference type="RefSeq" id="WP_377482767.1">
    <property type="nucleotide sequence ID" value="NZ_JBHUOX010000004.1"/>
</dbReference>
<dbReference type="Proteomes" id="UP001597641">
    <property type="component" value="Unassembled WGS sequence"/>
</dbReference>
<proteinExistence type="predicted"/>
<evidence type="ECO:0000313" key="1">
    <source>
        <dbReference type="EMBL" id="MFD3000112.1"/>
    </source>
</evidence>
<organism evidence="1 2">
    <name type="scientific">Pontibacter toksunensis</name>
    <dbReference type="NCBI Taxonomy" id="1332631"/>
    <lineage>
        <taxon>Bacteria</taxon>
        <taxon>Pseudomonadati</taxon>
        <taxon>Bacteroidota</taxon>
        <taxon>Cytophagia</taxon>
        <taxon>Cytophagales</taxon>
        <taxon>Hymenobacteraceae</taxon>
        <taxon>Pontibacter</taxon>
    </lineage>
</organism>
<reference evidence="2" key="1">
    <citation type="journal article" date="2019" name="Int. J. Syst. Evol. Microbiol.">
        <title>The Global Catalogue of Microorganisms (GCM) 10K type strain sequencing project: providing services to taxonomists for standard genome sequencing and annotation.</title>
        <authorList>
            <consortium name="The Broad Institute Genomics Platform"/>
            <consortium name="The Broad Institute Genome Sequencing Center for Infectious Disease"/>
            <person name="Wu L."/>
            <person name="Ma J."/>
        </authorList>
    </citation>
    <scope>NUCLEOTIDE SEQUENCE [LARGE SCALE GENOMIC DNA]</scope>
    <source>
        <strain evidence="2">KCTC 23984</strain>
    </source>
</reference>
<dbReference type="InterPro" id="IPR029060">
    <property type="entry name" value="PIN-like_dom_sf"/>
</dbReference>